<dbReference type="EMBL" id="CP046909">
    <property type="protein sequence ID" value="QGZ54724.1"/>
    <property type="molecule type" value="Genomic_DNA"/>
</dbReference>
<evidence type="ECO:0000256" key="1">
    <source>
        <dbReference type="SAM" id="MobiDB-lite"/>
    </source>
</evidence>
<evidence type="ECO:0000313" key="3">
    <source>
        <dbReference type="Proteomes" id="UP000434209"/>
    </source>
</evidence>
<accession>A0A7Z2G4M8</accession>
<evidence type="ECO:0000313" key="2">
    <source>
        <dbReference type="EMBL" id="QGZ54724.1"/>
    </source>
</evidence>
<feature type="region of interest" description="Disordered" evidence="1">
    <location>
        <begin position="34"/>
        <end position="53"/>
    </location>
</feature>
<dbReference type="Proteomes" id="UP000434209">
    <property type="component" value="Chromosome 1"/>
</dbReference>
<protein>
    <submittedName>
        <fullName evidence="2">Uncharacterized protein</fullName>
    </submittedName>
</protein>
<dbReference type="AlphaFoldDB" id="A0A7Z2G4M8"/>
<reference evidence="2 3" key="1">
    <citation type="submission" date="2019-12" db="EMBL/GenBank/DDBJ databases">
        <title>Paraburkholderia acidiphila 7Q-K02 sp. nov and Paraburkholderia acidisoli DHF22 sp. nov., two strains isolated from forest soil.</title>
        <authorList>
            <person name="Gao Z."/>
            <person name="Qiu L."/>
        </authorList>
    </citation>
    <scope>NUCLEOTIDE SEQUENCE [LARGE SCALE GENOMIC DNA]</scope>
    <source>
        <strain evidence="2 3">7Q-K02</strain>
    </source>
</reference>
<proteinExistence type="predicted"/>
<organism evidence="2 3">
    <name type="scientific">Paraburkholderia acidiphila</name>
    <dbReference type="NCBI Taxonomy" id="2571747"/>
    <lineage>
        <taxon>Bacteria</taxon>
        <taxon>Pseudomonadati</taxon>
        <taxon>Pseudomonadota</taxon>
        <taxon>Betaproteobacteria</taxon>
        <taxon>Burkholderiales</taxon>
        <taxon>Burkholderiaceae</taxon>
        <taxon>Paraburkholderia</taxon>
    </lineage>
</organism>
<dbReference type="KEGG" id="pacp:FAZ97_07215"/>
<dbReference type="RefSeq" id="WP_158757829.1">
    <property type="nucleotide sequence ID" value="NZ_CP046909.1"/>
</dbReference>
<sequence>MGPALHALKPLTPLRWRGGERLPLAIGHVLRQTREPERLRRLNPTDPDWREEA</sequence>
<name>A0A7Z2G4M8_9BURK</name>
<keyword evidence="3" id="KW-1185">Reference proteome</keyword>
<gene>
    <name evidence="2" type="ORF">FAZ97_07215</name>
</gene>